<dbReference type="InterPro" id="IPR002557">
    <property type="entry name" value="Chitin-bd_dom"/>
</dbReference>
<feature type="chain" id="PRO_5018266565" description="Chitin-binding type-2 domain-containing protein" evidence="1">
    <location>
        <begin position="20"/>
        <end position="174"/>
    </location>
</feature>
<dbReference type="AlphaFoldDB" id="A0A3M7PDC1"/>
<keyword evidence="1" id="KW-0732">Signal</keyword>
<dbReference type="Gene3D" id="2.170.140.10">
    <property type="entry name" value="Chitin binding domain"/>
    <property type="match status" value="1"/>
</dbReference>
<sequence length="174" mass="19884">MMIKIILSMCINFVFQAYGRTIDPNFNSIIPIYTGCEPNEDFSPCLFDCHKFYRCANGYKSTYNCADGTVFDSQLKICAHSPTTLCKNMDNEIDETNMTGYYFNQSKQLGKENLKENTTKSSKIDTELISSTTSDYLSNITFSNIKSVQISSEHQALYENLTQFLFIDTRSIDH</sequence>
<keyword evidence="4" id="KW-1185">Reference proteome</keyword>
<dbReference type="Pfam" id="PF01607">
    <property type="entry name" value="CBM_14"/>
    <property type="match status" value="1"/>
</dbReference>
<reference evidence="3 4" key="1">
    <citation type="journal article" date="2018" name="Sci. Rep.">
        <title>Genomic signatures of local adaptation to the degree of environmental predictability in rotifers.</title>
        <authorList>
            <person name="Franch-Gras L."/>
            <person name="Hahn C."/>
            <person name="Garcia-Roger E.M."/>
            <person name="Carmona M.J."/>
            <person name="Serra M."/>
            <person name="Gomez A."/>
        </authorList>
    </citation>
    <scope>NUCLEOTIDE SEQUENCE [LARGE SCALE GENOMIC DNA]</scope>
    <source>
        <strain evidence="3">HYR1</strain>
    </source>
</reference>
<dbReference type="Proteomes" id="UP000276133">
    <property type="component" value="Unassembled WGS sequence"/>
</dbReference>
<evidence type="ECO:0000313" key="4">
    <source>
        <dbReference type="Proteomes" id="UP000276133"/>
    </source>
</evidence>
<evidence type="ECO:0000259" key="2">
    <source>
        <dbReference type="PROSITE" id="PS50940"/>
    </source>
</evidence>
<accession>A0A3M7PDC1</accession>
<organism evidence="3 4">
    <name type="scientific">Brachionus plicatilis</name>
    <name type="common">Marine rotifer</name>
    <name type="synonym">Brachionus muelleri</name>
    <dbReference type="NCBI Taxonomy" id="10195"/>
    <lineage>
        <taxon>Eukaryota</taxon>
        <taxon>Metazoa</taxon>
        <taxon>Spiralia</taxon>
        <taxon>Gnathifera</taxon>
        <taxon>Rotifera</taxon>
        <taxon>Eurotatoria</taxon>
        <taxon>Monogononta</taxon>
        <taxon>Pseudotrocha</taxon>
        <taxon>Ploima</taxon>
        <taxon>Brachionidae</taxon>
        <taxon>Brachionus</taxon>
    </lineage>
</organism>
<dbReference type="EMBL" id="REGN01011950">
    <property type="protein sequence ID" value="RMZ96717.1"/>
    <property type="molecule type" value="Genomic_DNA"/>
</dbReference>
<dbReference type="SUPFAM" id="SSF57625">
    <property type="entry name" value="Invertebrate chitin-binding proteins"/>
    <property type="match status" value="1"/>
</dbReference>
<dbReference type="GO" id="GO:0008061">
    <property type="term" value="F:chitin binding"/>
    <property type="evidence" value="ECO:0007669"/>
    <property type="project" value="InterPro"/>
</dbReference>
<evidence type="ECO:0000256" key="1">
    <source>
        <dbReference type="SAM" id="SignalP"/>
    </source>
</evidence>
<dbReference type="InterPro" id="IPR036508">
    <property type="entry name" value="Chitin-bd_dom_sf"/>
</dbReference>
<proteinExistence type="predicted"/>
<dbReference type="GO" id="GO:0005576">
    <property type="term" value="C:extracellular region"/>
    <property type="evidence" value="ECO:0007669"/>
    <property type="project" value="InterPro"/>
</dbReference>
<protein>
    <recommendedName>
        <fullName evidence="2">Chitin-binding type-2 domain-containing protein</fullName>
    </recommendedName>
</protein>
<feature type="signal peptide" evidence="1">
    <location>
        <begin position="1"/>
        <end position="19"/>
    </location>
</feature>
<feature type="domain" description="Chitin-binding type-2" evidence="2">
    <location>
        <begin position="33"/>
        <end position="88"/>
    </location>
</feature>
<dbReference type="OrthoDB" id="6020543at2759"/>
<gene>
    <name evidence="3" type="ORF">BpHYR1_039492</name>
</gene>
<comment type="caution">
    <text evidence="3">The sequence shown here is derived from an EMBL/GenBank/DDBJ whole genome shotgun (WGS) entry which is preliminary data.</text>
</comment>
<evidence type="ECO:0000313" key="3">
    <source>
        <dbReference type="EMBL" id="RMZ96717.1"/>
    </source>
</evidence>
<dbReference type="SMART" id="SM00494">
    <property type="entry name" value="ChtBD2"/>
    <property type="match status" value="1"/>
</dbReference>
<name>A0A3M7PDC1_BRAPC</name>
<dbReference type="PROSITE" id="PS50940">
    <property type="entry name" value="CHIT_BIND_II"/>
    <property type="match status" value="1"/>
</dbReference>